<dbReference type="SUPFAM" id="SSF55331">
    <property type="entry name" value="Tautomerase/MIF"/>
    <property type="match status" value="1"/>
</dbReference>
<evidence type="ECO:0000256" key="8">
    <source>
        <dbReference type="ARBA" id="ARBA00038932"/>
    </source>
</evidence>
<dbReference type="EMBL" id="CAJFCJ010000002">
    <property type="protein sequence ID" value="CAD5112076.1"/>
    <property type="molecule type" value="Genomic_DNA"/>
</dbReference>
<dbReference type="Proteomes" id="UP000549394">
    <property type="component" value="Unassembled WGS sequence"/>
</dbReference>
<comment type="caution">
    <text evidence="13">The sequence shown here is derived from an EMBL/GenBank/DDBJ whole genome shotgun (WGS) entry which is preliminary data.</text>
</comment>
<evidence type="ECO:0000256" key="10">
    <source>
        <dbReference type="ARBA" id="ARBA00041631"/>
    </source>
</evidence>
<evidence type="ECO:0000256" key="2">
    <source>
        <dbReference type="ARBA" id="ARBA00005851"/>
    </source>
</evidence>
<dbReference type="Pfam" id="PF01187">
    <property type="entry name" value="MIF"/>
    <property type="match status" value="1"/>
</dbReference>
<evidence type="ECO:0000256" key="4">
    <source>
        <dbReference type="ARBA" id="ARBA00022525"/>
    </source>
</evidence>
<keyword evidence="14" id="KW-1185">Reference proteome</keyword>
<dbReference type="PANTHER" id="PTHR11954">
    <property type="entry name" value="D-DOPACHROME DECARBOXYLASE"/>
    <property type="match status" value="1"/>
</dbReference>
<dbReference type="OrthoDB" id="6080988at2759"/>
<comment type="catalytic activity">
    <reaction evidence="6">
        <text>3-phenylpyruvate = enol-phenylpyruvate</text>
        <dbReference type="Rhea" id="RHEA:17097"/>
        <dbReference type="ChEBI" id="CHEBI:16815"/>
        <dbReference type="ChEBI" id="CHEBI:18005"/>
        <dbReference type="EC" id="5.3.2.1"/>
    </reaction>
</comment>
<dbReference type="PANTHER" id="PTHR11954:SF6">
    <property type="entry name" value="MACROPHAGE MIGRATION INHIBITORY FACTOR"/>
    <property type="match status" value="1"/>
</dbReference>
<gene>
    <name evidence="13" type="ORF">DGYR_LOCUS1281</name>
</gene>
<dbReference type="Gene3D" id="3.30.429.10">
    <property type="entry name" value="Macrophage Migration Inhibitory Factor"/>
    <property type="match status" value="1"/>
</dbReference>
<protein>
    <recommendedName>
        <fullName evidence="12">L-dopachrome isomerase</fullName>
        <ecNumber evidence="9">5.3.2.1</ecNumber>
        <ecNumber evidence="8">5.3.3.12</ecNumber>
    </recommendedName>
    <alternativeName>
        <fullName evidence="10">L-dopachrome tautomerase</fullName>
    </alternativeName>
    <alternativeName>
        <fullName evidence="11">Phenylpyruvate tautomerase</fullName>
    </alternativeName>
</protein>
<evidence type="ECO:0000313" key="14">
    <source>
        <dbReference type="Proteomes" id="UP000549394"/>
    </source>
</evidence>
<dbReference type="EC" id="5.3.3.12" evidence="8"/>
<organism evidence="13 14">
    <name type="scientific">Dimorphilus gyrociliatus</name>
    <dbReference type="NCBI Taxonomy" id="2664684"/>
    <lineage>
        <taxon>Eukaryota</taxon>
        <taxon>Metazoa</taxon>
        <taxon>Spiralia</taxon>
        <taxon>Lophotrochozoa</taxon>
        <taxon>Annelida</taxon>
        <taxon>Polychaeta</taxon>
        <taxon>Polychaeta incertae sedis</taxon>
        <taxon>Dinophilidae</taxon>
        <taxon>Dimorphilus</taxon>
    </lineage>
</organism>
<dbReference type="InterPro" id="IPR001398">
    <property type="entry name" value="Macrophage_inhib_fac"/>
</dbReference>
<name>A0A7I8V6X1_9ANNE</name>
<dbReference type="GO" id="GO:0050178">
    <property type="term" value="F:phenylpyruvate tautomerase activity"/>
    <property type="evidence" value="ECO:0007669"/>
    <property type="project" value="UniProtKB-EC"/>
</dbReference>
<dbReference type="InterPro" id="IPR014347">
    <property type="entry name" value="Tautomerase/MIF_sf"/>
</dbReference>
<evidence type="ECO:0000313" key="13">
    <source>
        <dbReference type="EMBL" id="CAD5112076.1"/>
    </source>
</evidence>
<evidence type="ECO:0000256" key="11">
    <source>
        <dbReference type="ARBA" id="ARBA00041912"/>
    </source>
</evidence>
<keyword evidence="3" id="KW-0202">Cytokine</keyword>
<evidence type="ECO:0000256" key="5">
    <source>
        <dbReference type="ARBA" id="ARBA00023235"/>
    </source>
</evidence>
<evidence type="ECO:0000256" key="3">
    <source>
        <dbReference type="ARBA" id="ARBA00022514"/>
    </source>
</evidence>
<dbReference type="GO" id="GO:0004167">
    <property type="term" value="F:dopachrome isomerase activity"/>
    <property type="evidence" value="ECO:0007669"/>
    <property type="project" value="UniProtKB-EC"/>
</dbReference>
<reference evidence="13 14" key="1">
    <citation type="submission" date="2020-08" db="EMBL/GenBank/DDBJ databases">
        <authorList>
            <person name="Hejnol A."/>
        </authorList>
    </citation>
    <scope>NUCLEOTIDE SEQUENCE [LARGE SCALE GENOMIC DNA]</scope>
</reference>
<accession>A0A7I8V6X1</accession>
<sequence>MPLAVVNTNVSQGAIPKDFMEKFLNFIVRVLGCEQKFTMIEVHPNCLMMRAGSASPMVNVMFHHNDDHITEDTKRETAARFAQFITSELRVPIDRILVLFIDTRCTTRQQTYL</sequence>
<evidence type="ECO:0000256" key="12">
    <source>
        <dbReference type="ARBA" id="ARBA00042730"/>
    </source>
</evidence>
<comment type="subcellular location">
    <subcellularLocation>
        <location evidence="1">Secreted</location>
    </subcellularLocation>
</comment>
<dbReference type="EC" id="5.3.2.1" evidence="9"/>
<dbReference type="GO" id="GO:0005615">
    <property type="term" value="C:extracellular space"/>
    <property type="evidence" value="ECO:0007669"/>
    <property type="project" value="UniProtKB-KW"/>
</dbReference>
<evidence type="ECO:0000256" key="7">
    <source>
        <dbReference type="ARBA" id="ARBA00036823"/>
    </source>
</evidence>
<proteinExistence type="inferred from homology"/>
<keyword evidence="5" id="KW-0413">Isomerase</keyword>
<evidence type="ECO:0000256" key="9">
    <source>
        <dbReference type="ARBA" id="ARBA00039086"/>
    </source>
</evidence>
<comment type="catalytic activity">
    <reaction evidence="7">
        <text>L-dopachrome = 5,6-dihydroxyindole-2-carboxylate</text>
        <dbReference type="Rhea" id="RHEA:13041"/>
        <dbReference type="ChEBI" id="CHEBI:16875"/>
        <dbReference type="ChEBI" id="CHEBI:57509"/>
        <dbReference type="EC" id="5.3.3.12"/>
    </reaction>
</comment>
<evidence type="ECO:0000256" key="6">
    <source>
        <dbReference type="ARBA" id="ARBA00036735"/>
    </source>
</evidence>
<comment type="similarity">
    <text evidence="2">Belongs to the MIF family.</text>
</comment>
<keyword evidence="4" id="KW-0964">Secreted</keyword>
<dbReference type="AlphaFoldDB" id="A0A7I8V6X1"/>
<dbReference type="GO" id="GO:0005125">
    <property type="term" value="F:cytokine activity"/>
    <property type="evidence" value="ECO:0007669"/>
    <property type="project" value="UniProtKB-KW"/>
</dbReference>
<evidence type="ECO:0000256" key="1">
    <source>
        <dbReference type="ARBA" id="ARBA00004613"/>
    </source>
</evidence>